<dbReference type="PANTHER" id="PTHR43273:SF8">
    <property type="entry name" value="RADICAL SAM DOMAIN PROTEIN"/>
    <property type="match status" value="1"/>
</dbReference>
<dbReference type="Pfam" id="PF04055">
    <property type="entry name" value="Radical_SAM"/>
    <property type="match status" value="1"/>
</dbReference>
<evidence type="ECO:0000256" key="2">
    <source>
        <dbReference type="ARBA" id="ARBA00022691"/>
    </source>
</evidence>
<accession>A0A0W8E1Y5</accession>
<organism evidence="8">
    <name type="scientific">hydrocarbon metagenome</name>
    <dbReference type="NCBI Taxonomy" id="938273"/>
    <lineage>
        <taxon>unclassified sequences</taxon>
        <taxon>metagenomes</taxon>
        <taxon>ecological metagenomes</taxon>
    </lineage>
</organism>
<dbReference type="GO" id="GO:0016491">
    <property type="term" value="F:oxidoreductase activity"/>
    <property type="evidence" value="ECO:0007669"/>
    <property type="project" value="InterPro"/>
</dbReference>
<dbReference type="SFLD" id="SFLDS00029">
    <property type="entry name" value="Radical_SAM"/>
    <property type="match status" value="1"/>
</dbReference>
<dbReference type="NCBIfam" id="TIGR03974">
    <property type="entry name" value="rSAM_six_Cys"/>
    <property type="match status" value="1"/>
</dbReference>
<keyword evidence="4" id="KW-0408">Iron</keyword>
<dbReference type="SUPFAM" id="SSF102114">
    <property type="entry name" value="Radical SAM enzymes"/>
    <property type="match status" value="1"/>
</dbReference>
<dbReference type="InterPro" id="IPR023885">
    <property type="entry name" value="4Fe4S-binding_SPASM_dom"/>
</dbReference>
<dbReference type="SFLD" id="SFLDG01384">
    <property type="entry name" value="thioether_bond_formation_requi"/>
    <property type="match status" value="1"/>
</dbReference>
<evidence type="ECO:0000256" key="1">
    <source>
        <dbReference type="ARBA" id="ARBA00001966"/>
    </source>
</evidence>
<dbReference type="InterPro" id="IPR023867">
    <property type="entry name" value="Sulphatase_maturase_rSAM"/>
</dbReference>
<reference evidence="8" key="1">
    <citation type="journal article" date="2015" name="Proc. Natl. Acad. Sci. U.S.A.">
        <title>Networks of energetic and metabolic interactions define dynamics in microbial communities.</title>
        <authorList>
            <person name="Embree M."/>
            <person name="Liu J.K."/>
            <person name="Al-Bassam M.M."/>
            <person name="Zengler K."/>
        </authorList>
    </citation>
    <scope>NUCLEOTIDE SEQUENCE</scope>
</reference>
<evidence type="ECO:0000256" key="4">
    <source>
        <dbReference type="ARBA" id="ARBA00023004"/>
    </source>
</evidence>
<keyword evidence="2" id="KW-0949">S-adenosyl-L-methionine</keyword>
<comment type="caution">
    <text evidence="8">The sequence shown here is derived from an EMBL/GenBank/DDBJ whole genome shotgun (WGS) entry which is preliminary data.</text>
</comment>
<keyword evidence="3" id="KW-0479">Metal-binding</keyword>
<comment type="cofactor">
    <cofactor evidence="1">
        <name>[4Fe-4S] cluster</name>
        <dbReference type="ChEBI" id="CHEBI:49883"/>
    </cofactor>
</comment>
<gene>
    <name evidence="8" type="ORF">ASZ90_019935</name>
</gene>
<proteinExistence type="predicted"/>
<dbReference type="CDD" id="cd21124">
    <property type="entry name" value="SPASM_CteB-like"/>
    <property type="match status" value="1"/>
</dbReference>
<dbReference type="InterPro" id="IPR047602">
    <property type="entry name" value="SPASM_CteB-like"/>
</dbReference>
<keyword evidence="5" id="KW-0411">Iron-sulfur</keyword>
<evidence type="ECO:0000259" key="7">
    <source>
        <dbReference type="Pfam" id="PF13186"/>
    </source>
</evidence>
<dbReference type="EMBL" id="LNQE01001915">
    <property type="protein sequence ID" value="KUG02679.1"/>
    <property type="molecule type" value="Genomic_DNA"/>
</dbReference>
<dbReference type="InterPro" id="IPR058240">
    <property type="entry name" value="rSAM_sf"/>
</dbReference>
<evidence type="ECO:0000259" key="6">
    <source>
        <dbReference type="Pfam" id="PF04055"/>
    </source>
</evidence>
<dbReference type="InterPro" id="IPR007197">
    <property type="entry name" value="rSAM"/>
</dbReference>
<feature type="domain" description="Radical SAM core" evidence="6">
    <location>
        <begin position="123"/>
        <end position="264"/>
    </location>
</feature>
<dbReference type="GO" id="GO:0051536">
    <property type="term" value="F:iron-sulfur cluster binding"/>
    <property type="evidence" value="ECO:0007669"/>
    <property type="project" value="UniProtKB-KW"/>
</dbReference>
<sequence length="476" mass="53767">MPLFLMETSIYPGGRIVELLNNYDFNSHIHLYSWKDLNILLDVNSGAIHLLDGLSNLLLKNIIEYKGCIDRAAEQTGRNFVPDDISEALIEFRSLQKQGALFSEPEIPEVDLSSMKVKAICLNVAHACNMKCEYCFAAQGNFGMKPALMSLATARQAMEFLLTNSGQIKNLEVDFFGGEPLLVADMLKELVSYCREREKGTGKRFNFTLTTNAVLLEDEIIDWVIENDISVILSLDGRKATNDSCRILNNGEGTYDLIVPHIQRMVAQHPISYFTRGTFTKKNLDFSKDLEHLIQLGFECISLEPAVGPDNGFSILEQDLPEVLAEYERLTEVLLENYMLGKKIDFFHYDLSLQRGACLAKRVTGCGAGIEYLVITPEGDIYPCHQFVGDSDFYMGDIFDGIKYPHIRQNFANNQLKDKECKDCWARYFCGGGCHASAYYRSMDLKKPHQVSCAMHKKRIEGAIYLDLKKQIAGKM</sequence>
<feature type="domain" description="4Fe4S-binding SPASM" evidence="7">
    <location>
        <begin position="366"/>
        <end position="425"/>
    </location>
</feature>
<dbReference type="SFLD" id="SFLDG01386">
    <property type="entry name" value="main_SPASM_domain-containing"/>
    <property type="match status" value="1"/>
</dbReference>
<dbReference type="Pfam" id="PF13186">
    <property type="entry name" value="SPASM"/>
    <property type="match status" value="1"/>
</dbReference>
<evidence type="ECO:0000256" key="5">
    <source>
        <dbReference type="ARBA" id="ARBA00023014"/>
    </source>
</evidence>
<dbReference type="Gene3D" id="3.20.20.70">
    <property type="entry name" value="Aldolase class I"/>
    <property type="match status" value="1"/>
</dbReference>
<name>A0A0W8E1Y5_9ZZZZ</name>
<dbReference type="CDD" id="cd01335">
    <property type="entry name" value="Radical_SAM"/>
    <property type="match status" value="1"/>
</dbReference>
<dbReference type="InterPro" id="IPR024025">
    <property type="entry name" value="SCIFF_rSAM_maturase"/>
</dbReference>
<dbReference type="PANTHER" id="PTHR43273">
    <property type="entry name" value="ANAEROBIC SULFATASE-MATURATING ENZYME HOMOLOG ASLB-RELATED"/>
    <property type="match status" value="1"/>
</dbReference>
<dbReference type="SFLD" id="SFLDG01067">
    <property type="entry name" value="SPASM/twitch_domain_containing"/>
    <property type="match status" value="1"/>
</dbReference>
<dbReference type="InterPro" id="IPR013785">
    <property type="entry name" value="Aldolase_TIM"/>
</dbReference>
<protein>
    <submittedName>
        <fullName evidence="8">Transcriptional regulatory protein</fullName>
    </submittedName>
</protein>
<evidence type="ECO:0000256" key="3">
    <source>
        <dbReference type="ARBA" id="ARBA00022723"/>
    </source>
</evidence>
<dbReference type="NCBIfam" id="TIGR04085">
    <property type="entry name" value="rSAM_more_4Fe4S"/>
    <property type="match status" value="1"/>
</dbReference>
<dbReference type="GO" id="GO:0046872">
    <property type="term" value="F:metal ion binding"/>
    <property type="evidence" value="ECO:0007669"/>
    <property type="project" value="UniProtKB-KW"/>
</dbReference>
<evidence type="ECO:0000313" key="8">
    <source>
        <dbReference type="EMBL" id="KUG02679.1"/>
    </source>
</evidence>
<dbReference type="AlphaFoldDB" id="A0A0W8E1Y5"/>